<evidence type="ECO:0000313" key="1">
    <source>
        <dbReference type="EMBL" id="VAW31492.1"/>
    </source>
</evidence>
<organism evidence="1">
    <name type="scientific">hydrothermal vent metagenome</name>
    <dbReference type="NCBI Taxonomy" id="652676"/>
    <lineage>
        <taxon>unclassified sequences</taxon>
        <taxon>metagenomes</taxon>
        <taxon>ecological metagenomes</taxon>
    </lineage>
</organism>
<dbReference type="EMBL" id="UOEU01000231">
    <property type="protein sequence ID" value="VAW31492.1"/>
    <property type="molecule type" value="Genomic_DNA"/>
</dbReference>
<gene>
    <name evidence="1" type="ORF">MNBD_CHLOROFLEXI01-646</name>
</gene>
<reference evidence="1" key="1">
    <citation type="submission" date="2018-06" db="EMBL/GenBank/DDBJ databases">
        <authorList>
            <person name="Zhirakovskaya E."/>
        </authorList>
    </citation>
    <scope>NUCLEOTIDE SEQUENCE</scope>
</reference>
<name>A0A3B0UYE5_9ZZZZ</name>
<protein>
    <recommendedName>
        <fullName evidence="2">DUF4276 family protein</fullName>
    </recommendedName>
</protein>
<sequence>MLLFLLVEGSDDERFAEAILKTLFSRYYLDVKIIRYAQKPKKYINNLIKSANAMNADYILLTDFNSSPCITHRKNKMLNVFRFCDESKIQVIVQEIEGWYVAGLDNQSVNKLKLPAFEPSDSITKEQFDAIIPKKFQRRDFLIELLKNFSFDFATEQNKSFKYFAEKYSLQI</sequence>
<evidence type="ECO:0008006" key="2">
    <source>
        <dbReference type="Google" id="ProtNLM"/>
    </source>
</evidence>
<dbReference type="AlphaFoldDB" id="A0A3B0UYE5"/>
<proteinExistence type="predicted"/>
<accession>A0A3B0UYE5</accession>